<dbReference type="PANTHER" id="PTHR30055:SF187">
    <property type="entry name" value="TRANSCRIPTIONAL REGULATORY PROTEIN"/>
    <property type="match status" value="1"/>
</dbReference>
<dbReference type="InterPro" id="IPR009057">
    <property type="entry name" value="Homeodomain-like_sf"/>
</dbReference>
<dbReference type="GO" id="GO:0000976">
    <property type="term" value="F:transcription cis-regulatory region binding"/>
    <property type="evidence" value="ECO:0007669"/>
    <property type="project" value="TreeGrafter"/>
</dbReference>
<dbReference type="SUPFAM" id="SSF46689">
    <property type="entry name" value="Homeodomain-like"/>
    <property type="match status" value="1"/>
</dbReference>
<dbReference type="Proteomes" id="UP000198953">
    <property type="component" value="Unassembled WGS sequence"/>
</dbReference>
<dbReference type="PROSITE" id="PS50977">
    <property type="entry name" value="HTH_TETR_2"/>
    <property type="match status" value="1"/>
</dbReference>
<dbReference type="AlphaFoldDB" id="A0A1H8CEG7"/>
<dbReference type="RefSeq" id="WP_091104280.1">
    <property type="nucleotide sequence ID" value="NZ_FOBF01000019.1"/>
</dbReference>
<dbReference type="EMBL" id="FOBF01000019">
    <property type="protein sequence ID" value="SEM93473.1"/>
    <property type="molecule type" value="Genomic_DNA"/>
</dbReference>
<evidence type="ECO:0000313" key="5">
    <source>
        <dbReference type="EMBL" id="SEM93473.1"/>
    </source>
</evidence>
<keyword evidence="1 2" id="KW-0238">DNA-binding</keyword>
<feature type="domain" description="HTH tetR-type" evidence="4">
    <location>
        <begin position="29"/>
        <end position="89"/>
    </location>
</feature>
<proteinExistence type="predicted"/>
<keyword evidence="6" id="KW-1185">Reference proteome</keyword>
<evidence type="ECO:0000256" key="3">
    <source>
        <dbReference type="SAM" id="MobiDB-lite"/>
    </source>
</evidence>
<gene>
    <name evidence="5" type="ORF">SAMN05660976_06379</name>
</gene>
<feature type="DNA-binding region" description="H-T-H motif" evidence="2">
    <location>
        <begin position="52"/>
        <end position="71"/>
    </location>
</feature>
<dbReference type="STRING" id="46177.SAMN05660976_06379"/>
<dbReference type="Gene3D" id="1.10.357.10">
    <property type="entry name" value="Tetracycline Repressor, domain 2"/>
    <property type="match status" value="1"/>
</dbReference>
<feature type="region of interest" description="Disordered" evidence="3">
    <location>
        <begin position="1"/>
        <end position="26"/>
    </location>
</feature>
<evidence type="ECO:0000313" key="6">
    <source>
        <dbReference type="Proteomes" id="UP000198953"/>
    </source>
</evidence>
<dbReference type="GO" id="GO:0003700">
    <property type="term" value="F:DNA-binding transcription factor activity"/>
    <property type="evidence" value="ECO:0007669"/>
    <property type="project" value="TreeGrafter"/>
</dbReference>
<organism evidence="5 6">
    <name type="scientific">Nonomuraea pusilla</name>
    <dbReference type="NCBI Taxonomy" id="46177"/>
    <lineage>
        <taxon>Bacteria</taxon>
        <taxon>Bacillati</taxon>
        <taxon>Actinomycetota</taxon>
        <taxon>Actinomycetes</taxon>
        <taxon>Streptosporangiales</taxon>
        <taxon>Streptosporangiaceae</taxon>
        <taxon>Nonomuraea</taxon>
    </lineage>
</organism>
<evidence type="ECO:0000259" key="4">
    <source>
        <dbReference type="PROSITE" id="PS50977"/>
    </source>
</evidence>
<dbReference type="InterPro" id="IPR050109">
    <property type="entry name" value="HTH-type_TetR-like_transc_reg"/>
</dbReference>
<feature type="compositionally biased region" description="Basic and acidic residues" evidence="3">
    <location>
        <begin position="1"/>
        <end position="10"/>
    </location>
</feature>
<reference evidence="5 6" key="1">
    <citation type="submission" date="2016-10" db="EMBL/GenBank/DDBJ databases">
        <authorList>
            <person name="de Groot N.N."/>
        </authorList>
    </citation>
    <scope>NUCLEOTIDE SEQUENCE [LARGE SCALE GENOMIC DNA]</scope>
    <source>
        <strain evidence="5 6">DSM 43357</strain>
    </source>
</reference>
<evidence type="ECO:0000256" key="1">
    <source>
        <dbReference type="ARBA" id="ARBA00023125"/>
    </source>
</evidence>
<dbReference type="InterPro" id="IPR001647">
    <property type="entry name" value="HTH_TetR"/>
</dbReference>
<dbReference type="PANTHER" id="PTHR30055">
    <property type="entry name" value="HTH-TYPE TRANSCRIPTIONAL REGULATOR RUTR"/>
    <property type="match status" value="1"/>
</dbReference>
<protein>
    <submittedName>
        <fullName evidence="5">Transcriptional regulator, TetR family</fullName>
    </submittedName>
</protein>
<accession>A0A1H8CEG7</accession>
<evidence type="ECO:0000256" key="2">
    <source>
        <dbReference type="PROSITE-ProRule" id="PRU00335"/>
    </source>
</evidence>
<name>A0A1H8CEG7_9ACTN</name>
<dbReference type="OrthoDB" id="3867339at2"/>
<dbReference type="Pfam" id="PF00440">
    <property type="entry name" value="TetR_N"/>
    <property type="match status" value="1"/>
</dbReference>
<sequence length="228" mass="25217">MSRHEQKEVPAARPLPRGRHGLSPDTVRASQRDRLVEAMLRLVARRGYAATTVPDVIAAARVSRNAFYAQFADKEACFLAGCERDLPEMIDSIRAAASGAGDRWREALRLGMAAYLRWWQERPEYAQAYFVELPRVGERAVEQRDAAYRPFLDMLGALAARARLEDPSLPPLRAAVPRLIVYGATEFIASEVREGRVATLTSWAGDLCHYTVTLLAGPDHGIATTPSA</sequence>